<dbReference type="Pfam" id="PF03723">
    <property type="entry name" value="Hemocyanin_C"/>
    <property type="match status" value="1"/>
</dbReference>
<feature type="domain" description="Tyrosinase copper-binding" evidence="3">
    <location>
        <begin position="395"/>
        <end position="406"/>
    </location>
</feature>
<dbReference type="PANTHER" id="PTHR11511:SF5">
    <property type="entry name" value="FAT-BODY PROTEIN 1-RELATED"/>
    <property type="match status" value="1"/>
</dbReference>
<dbReference type="InterPro" id="IPR037020">
    <property type="entry name" value="Hemocyanin_C_sf"/>
</dbReference>
<evidence type="ECO:0000256" key="2">
    <source>
        <dbReference type="SAM" id="SignalP"/>
    </source>
</evidence>
<dbReference type="InterPro" id="IPR008922">
    <property type="entry name" value="Di-copper_centre_dom_sf"/>
</dbReference>
<feature type="chain" id="PRO_5016624688" evidence="2">
    <location>
        <begin position="22"/>
        <end position="674"/>
    </location>
</feature>
<evidence type="ECO:0000313" key="4">
    <source>
        <dbReference type="EMBL" id="AJG06857.1"/>
    </source>
</evidence>
<dbReference type="Gene3D" id="1.20.1370.10">
    <property type="entry name" value="Hemocyanin, N-terminal domain"/>
    <property type="match status" value="1"/>
</dbReference>
<proteinExistence type="evidence at transcript level"/>
<dbReference type="InterPro" id="IPR036697">
    <property type="entry name" value="Hemocyanin_N_sf"/>
</dbReference>
<dbReference type="InterPro" id="IPR005204">
    <property type="entry name" value="Hemocyanin_N"/>
</dbReference>
<reference evidence="4" key="1">
    <citation type="submission" date="2014-03" db="EMBL/GenBank/DDBJ databases">
        <title>Development of single nucleotide polymorphism markers for freshwater prawn (Macrobrachium rosenbergii, de Man) using pyrosequencing technology.</title>
        <authorList>
            <person name="Onming S."/>
            <person name="Mcmillan N."/>
            <person name="Klinbunga S."/>
            <person name="Poompuang S."/>
        </authorList>
    </citation>
    <scope>NUCLEOTIDE SEQUENCE</scope>
</reference>
<accession>A0A342CJ38</accession>
<dbReference type="SUPFAM" id="SSF48056">
    <property type="entry name" value="Di-copper centre-containing domain"/>
    <property type="match status" value="1"/>
</dbReference>
<dbReference type="Gene3D" id="1.10.1280.10">
    <property type="entry name" value="Di-copper center containing domain from catechol oxidase"/>
    <property type="match status" value="1"/>
</dbReference>
<dbReference type="Pfam" id="PF03722">
    <property type="entry name" value="Hemocyanin_N"/>
    <property type="match status" value="1"/>
</dbReference>
<dbReference type="InterPro" id="IPR000896">
    <property type="entry name" value="Hemocyanin/hexamerin_mid_dom"/>
</dbReference>
<dbReference type="PROSITE" id="PS00209">
    <property type="entry name" value="HEMOCYANIN_1"/>
    <property type="match status" value="1"/>
</dbReference>
<comment type="similarity">
    <text evidence="1">Belongs to the tyrosinase family. Hemocyanin subfamily.</text>
</comment>
<sequence length="674" mass="77611">MKTALLLLAVAGAALFSVASADVSNAQKQHDVNFLLWKVNEHLRDETHKGYAKTFDPEADTSHYSDNGEAVHRLMKELKDHRLLEQKHWFSLFNDRHREEALMLFDVFMHCKDWVTGIKLAAYFRERMNEGEFVYALYATIIHAPLAEHVVLPPLYEVTPHLFTNTEVIQEAYAAKMRQTPSKIKSSFTGTARNKEQRVAYFGEDIGMNTHHVFWHLEFPFWWRDSYSHKLDRKGENFFWVHHQLTCRFDAERISNYLDPVEELQWDKPIHDGFAPHTSYKYGGAFPSRPDDVDFEDVDGVARVRDMIITDSRIRDAIAHGYIIKEDGSHIDIMNDRGIDVLGDVIESSLYSPNSQYYGALHNTAHIMLGRQADPHGKYNLPPGVMEHFETATRDPGFFRLHKYMDNIFREHKDSLPSYTFDELDFKGVSVTNVAIDGTLETYFEDFEYSLINAVDDTESIEDVDIDTYVPRLDHKEFSYNIEINNEKGPDTLATIRIFAWPHEDNNGVDFSFDDGRWNAIELDRFWVKLSAGKNNIVRKSTDSAVTVHDVPSFKTLMEKTEAALSGGGDLDLHDFESATGLPNRFLLPKGNHNGMKFDLFVCVTDGAADAAIADLHSKDEFLHYGANGVYPDKRPHGYPFDRHVEDERLFNQVTNFHHIQVKVYNHGEHIHHH</sequence>
<dbReference type="InterPro" id="IPR014756">
    <property type="entry name" value="Ig_E-set"/>
</dbReference>
<dbReference type="PANTHER" id="PTHR11511">
    <property type="entry name" value="LARVAL STORAGE PROTEIN/PHENOLOXIDASE"/>
    <property type="match status" value="1"/>
</dbReference>
<dbReference type="AlphaFoldDB" id="A0A342CJ38"/>
<feature type="signal peptide" evidence="2">
    <location>
        <begin position="1"/>
        <end position="21"/>
    </location>
</feature>
<organism evidence="4">
    <name type="scientific">Macrobrachium rosenbergii</name>
    <name type="common">Giant fresh water prawn</name>
    <dbReference type="NCBI Taxonomy" id="79674"/>
    <lineage>
        <taxon>Eukaryota</taxon>
        <taxon>Metazoa</taxon>
        <taxon>Ecdysozoa</taxon>
        <taxon>Arthropoda</taxon>
        <taxon>Crustacea</taxon>
        <taxon>Multicrustacea</taxon>
        <taxon>Malacostraca</taxon>
        <taxon>Eumalacostraca</taxon>
        <taxon>Eucarida</taxon>
        <taxon>Decapoda</taxon>
        <taxon>Pleocyemata</taxon>
        <taxon>Caridea</taxon>
        <taxon>Palaemonoidea</taxon>
        <taxon>Palaemonidae</taxon>
        <taxon>Macrobrachium</taxon>
    </lineage>
</organism>
<dbReference type="PROSITE" id="PS00210">
    <property type="entry name" value="HEMOCYANIN_2"/>
    <property type="match status" value="1"/>
</dbReference>
<dbReference type="InterPro" id="IPR013788">
    <property type="entry name" value="Hemocyanin/hexamerin"/>
</dbReference>
<dbReference type="Pfam" id="PF00372">
    <property type="entry name" value="Hemocyanin_M"/>
    <property type="match status" value="1"/>
</dbReference>
<dbReference type="PROSITE" id="PS00498">
    <property type="entry name" value="TYROSINASE_2"/>
    <property type="match status" value="1"/>
</dbReference>
<protein>
    <submittedName>
        <fullName evidence="4">Hemocyanin subunit 1-like protein</fullName>
    </submittedName>
</protein>
<dbReference type="InterPro" id="IPR005203">
    <property type="entry name" value="Hemocyanin_C"/>
</dbReference>
<dbReference type="PRINTS" id="PR00187">
    <property type="entry name" value="HAEMOCYANIN"/>
</dbReference>
<dbReference type="GO" id="GO:0016491">
    <property type="term" value="F:oxidoreductase activity"/>
    <property type="evidence" value="ECO:0007669"/>
    <property type="project" value="InterPro"/>
</dbReference>
<dbReference type="EMBL" id="KJ631056">
    <property type="protein sequence ID" value="AJG06857.1"/>
    <property type="molecule type" value="mRNA"/>
</dbReference>
<dbReference type="InterPro" id="IPR002227">
    <property type="entry name" value="Tyrosinase_Cu-bd"/>
</dbReference>
<dbReference type="SUPFAM" id="SSF48050">
    <property type="entry name" value="Hemocyanin, N-terminal domain"/>
    <property type="match status" value="1"/>
</dbReference>
<keyword evidence="2" id="KW-0732">Signal</keyword>
<evidence type="ECO:0000256" key="1">
    <source>
        <dbReference type="ARBA" id="ARBA00009470"/>
    </source>
</evidence>
<name>A0A342CJ38_MACRS</name>
<dbReference type="Gene3D" id="2.60.40.1520">
    <property type="entry name" value="Hemocyanin, C-terminal domain"/>
    <property type="match status" value="1"/>
</dbReference>
<evidence type="ECO:0000259" key="3">
    <source>
        <dbReference type="PROSITE" id="PS00498"/>
    </source>
</evidence>
<dbReference type="SUPFAM" id="SSF81296">
    <property type="entry name" value="E set domains"/>
    <property type="match status" value="1"/>
</dbReference>